<keyword evidence="2" id="KW-0677">Repeat</keyword>
<dbReference type="InterPro" id="IPR057357">
    <property type="entry name" value="Znf-C2H2_ZFAND2A/B"/>
</dbReference>
<dbReference type="VEuPathDB" id="VectorBase:PHUM588620"/>
<reference evidence="7" key="1">
    <citation type="submission" date="2007-04" db="EMBL/GenBank/DDBJ databases">
        <title>Annotation of Pediculus humanus corporis strain USDA.</title>
        <authorList>
            <person name="Kirkness E."/>
            <person name="Hannick L."/>
            <person name="Hass B."/>
            <person name="Bruggner R."/>
            <person name="Lawson D."/>
            <person name="Bidwell S."/>
            <person name="Joardar V."/>
            <person name="Caler E."/>
            <person name="Walenz B."/>
            <person name="Inman J."/>
            <person name="Schobel S."/>
            <person name="Galinsky K."/>
            <person name="Amedeo P."/>
            <person name="Strausberg R."/>
        </authorList>
    </citation>
    <scope>NUCLEOTIDE SEQUENCE</scope>
    <source>
        <strain evidence="7">USDA</strain>
    </source>
</reference>
<dbReference type="EnsemblMetazoa" id="PHUM588620-RA">
    <property type="protein sequence ID" value="PHUM588620-PA"/>
    <property type="gene ID" value="PHUM588620"/>
</dbReference>
<dbReference type="GO" id="GO:0008270">
    <property type="term" value="F:zinc ion binding"/>
    <property type="evidence" value="ECO:0007669"/>
    <property type="project" value="UniProtKB-KW"/>
</dbReference>
<proteinExistence type="predicted"/>
<dbReference type="STRING" id="121224.E0W2A9"/>
<evidence type="ECO:0000256" key="1">
    <source>
        <dbReference type="ARBA" id="ARBA00022723"/>
    </source>
</evidence>
<evidence type="ECO:0000256" key="2">
    <source>
        <dbReference type="ARBA" id="ARBA00022737"/>
    </source>
</evidence>
<keyword evidence="9" id="KW-1185">Reference proteome</keyword>
<dbReference type="InterPro" id="IPR000058">
    <property type="entry name" value="Znf_AN1"/>
</dbReference>
<dbReference type="OrthoDB" id="431929at2759"/>
<dbReference type="RefSeq" id="XP_002432503.1">
    <property type="nucleotide sequence ID" value="XM_002432458.1"/>
</dbReference>
<dbReference type="EMBL" id="AAZO01007174">
    <property type="status" value="NOT_ANNOTATED_CDS"/>
    <property type="molecule type" value="Genomic_DNA"/>
</dbReference>
<keyword evidence="4" id="KW-0862">Zinc</keyword>
<dbReference type="HOGENOM" id="CLU_061621_1_0_1"/>
<dbReference type="PANTHER" id="PTHR14677:SF20">
    <property type="entry name" value="ZINC FINGER AN1-TYPE CONTAINING 2A-RELATED"/>
    <property type="match status" value="1"/>
</dbReference>
<evidence type="ECO:0000313" key="7">
    <source>
        <dbReference type="EMBL" id="EEB19765.1"/>
    </source>
</evidence>
<dbReference type="InParanoid" id="E0W2A9"/>
<reference evidence="8" key="3">
    <citation type="submission" date="2020-05" db="UniProtKB">
        <authorList>
            <consortium name="EnsemblMetazoa"/>
        </authorList>
    </citation>
    <scope>IDENTIFICATION</scope>
    <source>
        <strain evidence="8">USDA</strain>
    </source>
</reference>
<dbReference type="Pfam" id="PF01428">
    <property type="entry name" value="zf-AN1"/>
    <property type="match status" value="2"/>
</dbReference>
<dbReference type="Gene3D" id="4.10.1110.10">
    <property type="entry name" value="AN1-like Zinc finger"/>
    <property type="match status" value="2"/>
</dbReference>
<reference evidence="7" key="2">
    <citation type="submission" date="2007-04" db="EMBL/GenBank/DDBJ databases">
        <title>The genome of the human body louse.</title>
        <authorList>
            <consortium name="The Human Body Louse Genome Consortium"/>
            <person name="Kirkness E."/>
            <person name="Walenz B."/>
            <person name="Hass B."/>
            <person name="Bruggner R."/>
            <person name="Strausberg R."/>
        </authorList>
    </citation>
    <scope>NUCLEOTIDE SEQUENCE</scope>
    <source>
        <strain evidence="7">USDA</strain>
    </source>
</reference>
<feature type="domain" description="AN1-type" evidence="6">
    <location>
        <begin position="94"/>
        <end position="142"/>
    </location>
</feature>
<dbReference type="OMA" id="HIDNQCT"/>
<name>E0W2A9_PEDHC</name>
<evidence type="ECO:0000256" key="4">
    <source>
        <dbReference type="ARBA" id="ARBA00022833"/>
    </source>
</evidence>
<dbReference type="EMBL" id="DS235875">
    <property type="protein sequence ID" value="EEB19765.1"/>
    <property type="molecule type" value="Genomic_DNA"/>
</dbReference>
<evidence type="ECO:0000313" key="8">
    <source>
        <dbReference type="EnsemblMetazoa" id="PHUM588620-PA"/>
    </source>
</evidence>
<evidence type="ECO:0000256" key="5">
    <source>
        <dbReference type="PROSITE-ProRule" id="PRU00449"/>
    </source>
</evidence>
<dbReference type="GeneID" id="8232676"/>
<keyword evidence="1" id="KW-0479">Metal-binding</keyword>
<dbReference type="SMART" id="SM00154">
    <property type="entry name" value="ZnF_AN1"/>
    <property type="match status" value="2"/>
</dbReference>
<dbReference type="Pfam" id="PF25403">
    <property type="entry name" value="zf-C2H2_ZFAND2"/>
    <property type="match status" value="1"/>
</dbReference>
<dbReference type="AlphaFoldDB" id="E0W2A9"/>
<organism>
    <name type="scientific">Pediculus humanus subsp. corporis</name>
    <name type="common">Body louse</name>
    <dbReference type="NCBI Taxonomy" id="121224"/>
    <lineage>
        <taxon>Eukaryota</taxon>
        <taxon>Metazoa</taxon>
        <taxon>Ecdysozoa</taxon>
        <taxon>Arthropoda</taxon>
        <taxon>Hexapoda</taxon>
        <taxon>Insecta</taxon>
        <taxon>Pterygota</taxon>
        <taxon>Neoptera</taxon>
        <taxon>Paraneoptera</taxon>
        <taxon>Psocodea</taxon>
        <taxon>Troctomorpha</taxon>
        <taxon>Phthiraptera</taxon>
        <taxon>Anoplura</taxon>
        <taxon>Pediculidae</taxon>
        <taxon>Pediculus</taxon>
    </lineage>
</organism>
<feature type="domain" description="AN1-type" evidence="6">
    <location>
        <begin position="4"/>
        <end position="52"/>
    </location>
</feature>
<dbReference type="FunCoup" id="E0W2A9">
    <property type="interactions" value="1380"/>
</dbReference>
<dbReference type="InterPro" id="IPR035896">
    <property type="entry name" value="AN1-like_Znf"/>
</dbReference>
<dbReference type="GO" id="GO:0045047">
    <property type="term" value="P:protein targeting to ER"/>
    <property type="evidence" value="ECO:0007669"/>
    <property type="project" value="TreeGrafter"/>
</dbReference>
<dbReference type="Proteomes" id="UP000009046">
    <property type="component" value="Unassembled WGS sequence"/>
</dbReference>
<accession>E0W2A9</accession>
<dbReference type="KEGG" id="phu:Phum_PHUM588620"/>
<dbReference type="GO" id="GO:0043161">
    <property type="term" value="P:proteasome-mediated ubiquitin-dependent protein catabolic process"/>
    <property type="evidence" value="ECO:0007669"/>
    <property type="project" value="TreeGrafter"/>
</dbReference>
<dbReference type="eggNOG" id="KOG3183">
    <property type="taxonomic scope" value="Eukaryota"/>
</dbReference>
<dbReference type="SUPFAM" id="SSF118310">
    <property type="entry name" value="AN1-like Zinc finger"/>
    <property type="match status" value="2"/>
</dbReference>
<dbReference type="PANTHER" id="PTHR14677">
    <property type="entry name" value="ARSENITE INDUCUBLE RNA ASSOCIATED PROTEIN AIP-1-RELATED"/>
    <property type="match status" value="1"/>
</dbReference>
<dbReference type="PROSITE" id="PS51039">
    <property type="entry name" value="ZF_AN1"/>
    <property type="match status" value="2"/>
</dbReference>
<gene>
    <name evidence="8" type="primary">8232676</name>
    <name evidence="7" type="ORF">Phum_PHUM588620</name>
</gene>
<evidence type="ECO:0000256" key="3">
    <source>
        <dbReference type="ARBA" id="ARBA00022771"/>
    </source>
</evidence>
<dbReference type="CTD" id="8232676"/>
<protein>
    <submittedName>
        <fullName evidence="7">Arsenite inducuble RNA associated protein aip-1, putative</fullName>
    </submittedName>
</protein>
<keyword evidence="3 5" id="KW-0863">Zinc-finger</keyword>
<dbReference type="GO" id="GO:0005783">
    <property type="term" value="C:endoplasmic reticulum"/>
    <property type="evidence" value="ECO:0007669"/>
    <property type="project" value="TreeGrafter"/>
</dbReference>
<evidence type="ECO:0000313" key="9">
    <source>
        <dbReference type="Proteomes" id="UP000009046"/>
    </source>
</evidence>
<evidence type="ECO:0000259" key="6">
    <source>
        <dbReference type="PROSITE" id="PS51039"/>
    </source>
</evidence>
<sequence length="210" mass="23842">MELPEIGEHCNETSCNRLDFLPFKCDACSKIFCSHHMNYEKHKCSSVYKKNVYVPLCPLCELPVPIRRNQEPDVAVSEHIDNNCGENSKKTCKKLNGNRCSATGCKVKEMIPVICKQCNKNYCLIHRFPDLHSCRTQKSSSISDNSTRKKISENNSSFIKKINGSRSEDEAFAAALDKSLKDSEIFYDSNRRNPSDSSVNSSNLQRCQVF</sequence>